<feature type="transmembrane region" description="Helical" evidence="1">
    <location>
        <begin position="135"/>
        <end position="154"/>
    </location>
</feature>
<organism evidence="3 4">
    <name type="scientific">Pseudonocardia kunmingensis</name>
    <dbReference type="NCBI Taxonomy" id="630975"/>
    <lineage>
        <taxon>Bacteria</taxon>
        <taxon>Bacillati</taxon>
        <taxon>Actinomycetota</taxon>
        <taxon>Actinomycetes</taxon>
        <taxon>Pseudonocardiales</taxon>
        <taxon>Pseudonocardiaceae</taxon>
        <taxon>Pseudonocardia</taxon>
    </lineage>
</organism>
<evidence type="ECO:0000256" key="1">
    <source>
        <dbReference type="SAM" id="Phobius"/>
    </source>
</evidence>
<feature type="transmembrane region" description="Helical" evidence="1">
    <location>
        <begin position="75"/>
        <end position="96"/>
    </location>
</feature>
<keyword evidence="1" id="KW-0812">Transmembrane</keyword>
<keyword evidence="4" id="KW-1185">Reference proteome</keyword>
<evidence type="ECO:0000313" key="4">
    <source>
        <dbReference type="Proteomes" id="UP000315677"/>
    </source>
</evidence>
<dbReference type="RefSeq" id="WP_170231528.1">
    <property type="nucleotide sequence ID" value="NZ_VFPA01000003.1"/>
</dbReference>
<evidence type="ECO:0000259" key="2">
    <source>
        <dbReference type="Pfam" id="PF09925"/>
    </source>
</evidence>
<accession>A0A543DJQ8</accession>
<sequence>MPDAPPPLHPALARAVAEGIVTRAQAEAIAALEDGPATPGRRSVVPEVLGYLGGALAVVAALLLGREVWHELGPVVRVLLLAVVTAAVLAAGGVLGGRSGPAGRLGGFLWAVAVVALSGTVGVAASDLFGVPFDVSAVLATAGALALAAVLWWLRPEVLQHVAAFAAAAATLFAVVGLVDDRYRSLGPLLWVLGLAWIAGAASGRLRPAPAGWVLGALAVVAGPLGAGTGRSAWAVVGVLSAAALVVLGVRGHRQWLLAIGTAGLFVAVPVAVAEIFDAELGPLLGLLVVGLVLVALAVVLTRRRPGGAEDRPGSNNH</sequence>
<name>A0A543DJQ8_9PSEU</name>
<protein>
    <submittedName>
        <fullName evidence="3">Putative membrane protein DUF2157</fullName>
    </submittedName>
</protein>
<feature type="transmembrane region" description="Helical" evidence="1">
    <location>
        <begin position="185"/>
        <end position="202"/>
    </location>
</feature>
<dbReference type="AlphaFoldDB" id="A0A543DJQ8"/>
<dbReference type="Pfam" id="PF09925">
    <property type="entry name" value="DUF2157"/>
    <property type="match status" value="1"/>
</dbReference>
<feature type="transmembrane region" description="Helical" evidence="1">
    <location>
        <begin position="161"/>
        <end position="179"/>
    </location>
</feature>
<dbReference type="Proteomes" id="UP000315677">
    <property type="component" value="Unassembled WGS sequence"/>
</dbReference>
<feature type="transmembrane region" description="Helical" evidence="1">
    <location>
        <begin position="48"/>
        <end position="69"/>
    </location>
</feature>
<proteinExistence type="predicted"/>
<feature type="transmembrane region" description="Helical" evidence="1">
    <location>
        <begin position="209"/>
        <end position="227"/>
    </location>
</feature>
<keyword evidence="1" id="KW-0472">Membrane</keyword>
<evidence type="ECO:0000313" key="3">
    <source>
        <dbReference type="EMBL" id="TQM09562.1"/>
    </source>
</evidence>
<feature type="transmembrane region" description="Helical" evidence="1">
    <location>
        <begin position="108"/>
        <end position="129"/>
    </location>
</feature>
<feature type="transmembrane region" description="Helical" evidence="1">
    <location>
        <begin position="233"/>
        <end position="250"/>
    </location>
</feature>
<gene>
    <name evidence="3" type="ORF">FB558_5322</name>
</gene>
<comment type="caution">
    <text evidence="3">The sequence shown here is derived from an EMBL/GenBank/DDBJ whole genome shotgun (WGS) entry which is preliminary data.</text>
</comment>
<feature type="transmembrane region" description="Helical" evidence="1">
    <location>
        <begin position="283"/>
        <end position="302"/>
    </location>
</feature>
<feature type="domain" description="DUF2157" evidence="2">
    <location>
        <begin position="16"/>
        <end position="151"/>
    </location>
</feature>
<keyword evidence="1" id="KW-1133">Transmembrane helix</keyword>
<feature type="transmembrane region" description="Helical" evidence="1">
    <location>
        <begin position="257"/>
        <end position="277"/>
    </location>
</feature>
<reference evidence="3 4" key="1">
    <citation type="submission" date="2019-06" db="EMBL/GenBank/DDBJ databases">
        <title>Sequencing the genomes of 1000 actinobacteria strains.</title>
        <authorList>
            <person name="Klenk H.-P."/>
        </authorList>
    </citation>
    <scope>NUCLEOTIDE SEQUENCE [LARGE SCALE GENOMIC DNA]</scope>
    <source>
        <strain evidence="3 4">DSM 45301</strain>
    </source>
</reference>
<dbReference type="InterPro" id="IPR018677">
    <property type="entry name" value="DUF2157"/>
</dbReference>
<dbReference type="EMBL" id="VFPA01000003">
    <property type="protein sequence ID" value="TQM09562.1"/>
    <property type="molecule type" value="Genomic_DNA"/>
</dbReference>